<protein>
    <submittedName>
        <fullName evidence="1">Uncharacterized protein</fullName>
    </submittedName>
</protein>
<sequence length="50" mass="5391">MPYFTAQALRGVYLVGVTSTVLARAISYRVPRLGSLEAIHLAGADPFRAN</sequence>
<name>A0A1C3P7A1_9ACTN</name>
<evidence type="ECO:0000313" key="1">
    <source>
        <dbReference type="EMBL" id="SBW25538.1"/>
    </source>
</evidence>
<reference evidence="2" key="1">
    <citation type="submission" date="2016-02" db="EMBL/GenBank/DDBJ databases">
        <authorList>
            <person name="Wibberg D."/>
        </authorList>
    </citation>
    <scope>NUCLEOTIDE SEQUENCE [LARGE SCALE GENOMIC DNA]</scope>
</reference>
<dbReference type="AlphaFoldDB" id="A0A1C3P7A1"/>
<dbReference type="Proteomes" id="UP000199013">
    <property type="component" value="Unassembled WGS sequence"/>
</dbReference>
<dbReference type="EMBL" id="FLUV01001914">
    <property type="protein sequence ID" value="SBW25538.1"/>
    <property type="molecule type" value="Genomic_DNA"/>
</dbReference>
<keyword evidence="2" id="KW-1185">Reference proteome</keyword>
<organism evidence="1 2">
    <name type="scientific">Candidatus Protofrankia californiensis</name>
    <dbReference type="NCBI Taxonomy" id="1839754"/>
    <lineage>
        <taxon>Bacteria</taxon>
        <taxon>Bacillati</taxon>
        <taxon>Actinomycetota</taxon>
        <taxon>Actinomycetes</taxon>
        <taxon>Frankiales</taxon>
        <taxon>Frankiaceae</taxon>
        <taxon>Protofrankia</taxon>
    </lineage>
</organism>
<evidence type="ECO:0000313" key="2">
    <source>
        <dbReference type="Proteomes" id="UP000199013"/>
    </source>
</evidence>
<accession>A0A1C3P7A1</accession>
<gene>
    <name evidence="1" type="ORF">FDG2_4586</name>
</gene>
<proteinExistence type="predicted"/>